<sequence>MKIKLSHNFEEIISAENLLEAWREFLRGKRSKPDVQGFSLCLMDNIFSLHGDLANHTYKHGAYQAFKINDPKPRDIHKASVRDRLLHHAIYRKLYPFFEKVFIADSFSCRINKGTHKAMNRFRAFAYKTSKNNTKTCWILKCDIKKFFASIDHKTLKEILAKHISGKNTLWLLDEVIDSFNSGSPSKGLPLGNLTSQLLVNIYMNEFDQFLKHKLKIKHYIRYADDFILLSDDKKRLEDKIEPIKEFLKNKLKLEIHKDKIQIKSPSSGVDFLGWVHFPDHRVLRTKTKRRMFKRISANPAPETINSYLGLLGHGNTRKLRDEIYRQTAEQFKAELR</sequence>
<evidence type="ECO:0000259" key="1">
    <source>
        <dbReference type="PROSITE" id="PS50878"/>
    </source>
</evidence>
<evidence type="ECO:0000313" key="3">
    <source>
        <dbReference type="Proteomes" id="UP000177486"/>
    </source>
</evidence>
<accession>A0A1G2EXL2</accession>
<gene>
    <name evidence="2" type="ORF">A2931_00255</name>
</gene>
<dbReference type="InterPro" id="IPR051083">
    <property type="entry name" value="GrpII_Intron_Splice-Mob/Def"/>
</dbReference>
<dbReference type="CDD" id="cd01651">
    <property type="entry name" value="RT_G2_intron"/>
    <property type="match status" value="1"/>
</dbReference>
<dbReference type="InterPro" id="IPR043128">
    <property type="entry name" value="Rev_trsase/Diguanyl_cyclase"/>
</dbReference>
<dbReference type="Proteomes" id="UP000177486">
    <property type="component" value="Unassembled WGS sequence"/>
</dbReference>
<reference evidence="2 3" key="1">
    <citation type="journal article" date="2016" name="Nat. Commun.">
        <title>Thousands of microbial genomes shed light on interconnected biogeochemical processes in an aquifer system.</title>
        <authorList>
            <person name="Anantharaman K."/>
            <person name="Brown C.T."/>
            <person name="Hug L.A."/>
            <person name="Sharon I."/>
            <person name="Castelle C.J."/>
            <person name="Probst A.J."/>
            <person name="Thomas B.C."/>
            <person name="Singh A."/>
            <person name="Wilkins M.J."/>
            <person name="Karaoz U."/>
            <person name="Brodie E.L."/>
            <person name="Williams K.H."/>
            <person name="Hubbard S.S."/>
            <person name="Banfield J.F."/>
        </authorList>
    </citation>
    <scope>NUCLEOTIDE SEQUENCE [LARGE SCALE GENOMIC DNA]</scope>
</reference>
<comment type="caution">
    <text evidence="2">The sequence shown here is derived from an EMBL/GenBank/DDBJ whole genome shotgun (WGS) entry which is preliminary data.</text>
</comment>
<dbReference type="PANTHER" id="PTHR34047">
    <property type="entry name" value="NUCLEAR INTRON MATURASE 1, MITOCHONDRIAL-RELATED"/>
    <property type="match status" value="1"/>
</dbReference>
<dbReference type="PROSITE" id="PS50878">
    <property type="entry name" value="RT_POL"/>
    <property type="match status" value="1"/>
</dbReference>
<dbReference type="Pfam" id="PF00078">
    <property type="entry name" value="RVT_1"/>
    <property type="match status" value="1"/>
</dbReference>
<evidence type="ECO:0000313" key="2">
    <source>
        <dbReference type="EMBL" id="OGZ30503.1"/>
    </source>
</evidence>
<dbReference type="InterPro" id="IPR043502">
    <property type="entry name" value="DNA/RNA_pol_sf"/>
</dbReference>
<feature type="domain" description="Reverse transcriptase" evidence="1">
    <location>
        <begin position="1"/>
        <end position="277"/>
    </location>
</feature>
<organism evidence="2 3">
    <name type="scientific">Candidatus Niyogibacteria bacterium RIFCSPLOWO2_01_FULL_45_48</name>
    <dbReference type="NCBI Taxonomy" id="1801724"/>
    <lineage>
        <taxon>Bacteria</taxon>
        <taxon>Candidatus Niyogiibacteriota</taxon>
    </lineage>
</organism>
<dbReference type="PANTHER" id="PTHR34047:SF8">
    <property type="entry name" value="PROTEIN YKFC"/>
    <property type="match status" value="1"/>
</dbReference>
<proteinExistence type="predicted"/>
<dbReference type="InterPro" id="IPR000477">
    <property type="entry name" value="RT_dom"/>
</dbReference>
<dbReference type="SUPFAM" id="SSF56672">
    <property type="entry name" value="DNA/RNA polymerases"/>
    <property type="match status" value="1"/>
</dbReference>
<name>A0A1G2EXL2_9BACT</name>
<dbReference type="AlphaFoldDB" id="A0A1G2EXL2"/>
<protein>
    <recommendedName>
        <fullName evidence="1">Reverse transcriptase domain-containing protein</fullName>
    </recommendedName>
</protein>
<dbReference type="Gene3D" id="3.30.70.270">
    <property type="match status" value="1"/>
</dbReference>
<dbReference type="EMBL" id="MHMQ01000019">
    <property type="protein sequence ID" value="OGZ30503.1"/>
    <property type="molecule type" value="Genomic_DNA"/>
</dbReference>